<name>A0A6J6ZCD5_9ZZZZ</name>
<dbReference type="SUPFAM" id="SSF50939">
    <property type="entry name" value="Sialidases"/>
    <property type="match status" value="1"/>
</dbReference>
<feature type="region of interest" description="Disordered" evidence="1">
    <location>
        <begin position="21"/>
        <end position="52"/>
    </location>
</feature>
<dbReference type="Pfam" id="PF13088">
    <property type="entry name" value="BNR_2"/>
    <property type="match status" value="1"/>
</dbReference>
<accession>A0A6J6ZCD5</accession>
<dbReference type="GO" id="GO:0005737">
    <property type="term" value="C:cytoplasm"/>
    <property type="evidence" value="ECO:0007669"/>
    <property type="project" value="TreeGrafter"/>
</dbReference>
<dbReference type="PROSITE" id="PS51257">
    <property type="entry name" value="PROKAR_LIPOPROTEIN"/>
    <property type="match status" value="1"/>
</dbReference>
<evidence type="ECO:0000259" key="2">
    <source>
        <dbReference type="Pfam" id="PF13088"/>
    </source>
</evidence>
<sequence length="413" mass="42815">MRTRLLLLATVLAVSASAMMSGCSSSKDSTSTQSSAAASSTTSTTVADRSNSEAVTTTAFTGGEGGYATFRIPAVVAAQDGTLLAFAEGRKSSAADDGDVDLVLKKSSDGGTTWGALQVVSEDGVNFVGNPSPVVDEETGRVVVLATHKNGQDSELEILTATGQDTSRVWLLTSEDNGTSWASPQEITEQVKRPEWRWFTVGPGHAIQLSVGKNAGRLVAPANYSDPQTGAGNVALLSEDGGSTWRIGAEGNPDDANNPDECTSAEMPDGSIIFSSRNQNQAAPWHRLRTTSSDSGQSFAAPFAEQVGLVVPVVQGSLLWDGDPSESNTTSAAGRLLFSAPSNQNDRVDLSIRSSTDAGVTWSAGTLISAGPAGYSDLIELPGGLVGVLHEAGVSNSFERIDMTVLGRQKLGT</sequence>
<proteinExistence type="predicted"/>
<feature type="domain" description="Sialidase" evidence="2">
    <location>
        <begin position="81"/>
        <end position="388"/>
    </location>
</feature>
<organism evidence="3">
    <name type="scientific">freshwater metagenome</name>
    <dbReference type="NCBI Taxonomy" id="449393"/>
    <lineage>
        <taxon>unclassified sequences</taxon>
        <taxon>metagenomes</taxon>
        <taxon>ecological metagenomes</taxon>
    </lineage>
</organism>
<evidence type="ECO:0000256" key="1">
    <source>
        <dbReference type="SAM" id="MobiDB-lite"/>
    </source>
</evidence>
<evidence type="ECO:0000313" key="3">
    <source>
        <dbReference type="EMBL" id="CAB4819380.1"/>
    </source>
</evidence>
<dbReference type="InterPro" id="IPR026856">
    <property type="entry name" value="Sialidase_fam"/>
</dbReference>
<reference evidence="3" key="1">
    <citation type="submission" date="2020-05" db="EMBL/GenBank/DDBJ databases">
        <authorList>
            <person name="Chiriac C."/>
            <person name="Salcher M."/>
            <person name="Ghai R."/>
            <person name="Kavagutti S V."/>
        </authorList>
    </citation>
    <scope>NUCLEOTIDE SEQUENCE</scope>
</reference>
<dbReference type="Gene3D" id="2.120.10.10">
    <property type="match status" value="1"/>
</dbReference>
<dbReference type="GO" id="GO:0016020">
    <property type="term" value="C:membrane"/>
    <property type="evidence" value="ECO:0007669"/>
    <property type="project" value="TreeGrafter"/>
</dbReference>
<dbReference type="PANTHER" id="PTHR10628:SF30">
    <property type="entry name" value="EXO-ALPHA-SIALIDASE"/>
    <property type="match status" value="1"/>
</dbReference>
<dbReference type="GO" id="GO:0009313">
    <property type="term" value="P:oligosaccharide catabolic process"/>
    <property type="evidence" value="ECO:0007669"/>
    <property type="project" value="TreeGrafter"/>
</dbReference>
<dbReference type="InterPro" id="IPR036278">
    <property type="entry name" value="Sialidase_sf"/>
</dbReference>
<dbReference type="CDD" id="cd15482">
    <property type="entry name" value="Sialidase_non-viral"/>
    <property type="match status" value="1"/>
</dbReference>
<dbReference type="GO" id="GO:0004308">
    <property type="term" value="F:exo-alpha-sialidase activity"/>
    <property type="evidence" value="ECO:0007669"/>
    <property type="project" value="InterPro"/>
</dbReference>
<dbReference type="PANTHER" id="PTHR10628">
    <property type="entry name" value="SIALIDASE"/>
    <property type="match status" value="1"/>
</dbReference>
<dbReference type="EMBL" id="CAFAAQ010000191">
    <property type="protein sequence ID" value="CAB4819380.1"/>
    <property type="molecule type" value="Genomic_DNA"/>
</dbReference>
<dbReference type="InterPro" id="IPR011040">
    <property type="entry name" value="Sialidase"/>
</dbReference>
<dbReference type="GO" id="GO:0006689">
    <property type="term" value="P:ganglioside catabolic process"/>
    <property type="evidence" value="ECO:0007669"/>
    <property type="project" value="TreeGrafter"/>
</dbReference>
<dbReference type="AlphaFoldDB" id="A0A6J6ZCD5"/>
<protein>
    <submittedName>
        <fullName evidence="3">Unannotated protein</fullName>
    </submittedName>
</protein>
<gene>
    <name evidence="3" type="ORF">UFOPK3046_01664</name>
</gene>
<feature type="compositionally biased region" description="Low complexity" evidence="1">
    <location>
        <begin position="21"/>
        <end position="49"/>
    </location>
</feature>